<dbReference type="Proteomes" id="UP000825890">
    <property type="component" value="Unassembled WGS sequence"/>
</dbReference>
<gene>
    <name evidence="2" type="ORF">CKM354_000599300</name>
</gene>
<dbReference type="RefSeq" id="XP_044657221.1">
    <property type="nucleotide sequence ID" value="XM_044801286.1"/>
</dbReference>
<reference evidence="2 3" key="1">
    <citation type="submission" date="2021-01" db="EMBL/GenBank/DDBJ databases">
        <title>Cercospora kikuchii MAFF 305040 whole genome shotgun sequence.</title>
        <authorList>
            <person name="Kashiwa T."/>
            <person name="Suzuki T."/>
        </authorList>
    </citation>
    <scope>NUCLEOTIDE SEQUENCE [LARGE SCALE GENOMIC DNA]</scope>
    <source>
        <strain evidence="2 3">MAFF 305040</strain>
    </source>
</reference>
<feature type="region of interest" description="Disordered" evidence="1">
    <location>
        <begin position="1"/>
        <end position="38"/>
    </location>
</feature>
<feature type="compositionally biased region" description="Acidic residues" evidence="1">
    <location>
        <begin position="14"/>
        <end position="27"/>
    </location>
</feature>
<dbReference type="AlphaFoldDB" id="A0A9P3FHC0"/>
<evidence type="ECO:0000313" key="3">
    <source>
        <dbReference type="Proteomes" id="UP000825890"/>
    </source>
</evidence>
<accession>A0A9P3FHC0</accession>
<protein>
    <submittedName>
        <fullName evidence="2">Uncharacterized protein</fullName>
    </submittedName>
</protein>
<name>A0A9P3FHC0_9PEZI</name>
<sequence length="309" mass="36353">MEEDNDEGYVTYVEGEEDEAEEDEQEQEEHSNYSREDTVEAVRDYYKFLTSMFMDPSRIEEPPEGGWPEITPTTIQALGKTEEVYALLRELPYIKQDTNHEVHGSPGCVWANWNSLANAINKGFPAEDVRFTTETKFIHESNPGEVPPHVIGLADNTPEDPKFLLDTIEGNIYWLHCPDTICRDDDLVCEMVIIDEEDYPEIERDWRTSSMVWKISDFFEVLKDQLRRLNYIPFDEYRICDTEVEDPRLIACIQPVFYEHGWPDMERYRKKECLEAVKREIGAWYERKRQLKESSSTKKRTVSDHSLTR</sequence>
<keyword evidence="3" id="KW-1185">Reference proteome</keyword>
<evidence type="ECO:0000256" key="1">
    <source>
        <dbReference type="SAM" id="MobiDB-lite"/>
    </source>
</evidence>
<dbReference type="GeneID" id="68291568"/>
<organism evidence="2 3">
    <name type="scientific">Cercospora kikuchii</name>
    <dbReference type="NCBI Taxonomy" id="84275"/>
    <lineage>
        <taxon>Eukaryota</taxon>
        <taxon>Fungi</taxon>
        <taxon>Dikarya</taxon>
        <taxon>Ascomycota</taxon>
        <taxon>Pezizomycotina</taxon>
        <taxon>Dothideomycetes</taxon>
        <taxon>Dothideomycetidae</taxon>
        <taxon>Mycosphaerellales</taxon>
        <taxon>Mycosphaerellaceae</taxon>
        <taxon>Cercospora</taxon>
    </lineage>
</organism>
<dbReference type="OrthoDB" id="3643304at2759"/>
<feature type="compositionally biased region" description="Basic and acidic residues" evidence="1">
    <location>
        <begin position="28"/>
        <end position="38"/>
    </location>
</feature>
<proteinExistence type="predicted"/>
<evidence type="ECO:0000313" key="2">
    <source>
        <dbReference type="EMBL" id="GIZ42734.1"/>
    </source>
</evidence>
<dbReference type="EMBL" id="BOLY01000003">
    <property type="protein sequence ID" value="GIZ42734.1"/>
    <property type="molecule type" value="Genomic_DNA"/>
</dbReference>
<comment type="caution">
    <text evidence="2">The sequence shown here is derived from an EMBL/GenBank/DDBJ whole genome shotgun (WGS) entry which is preliminary data.</text>
</comment>